<organism evidence="1 2">
    <name type="scientific">Datura stramonium</name>
    <name type="common">Jimsonweed</name>
    <name type="synonym">Common thornapple</name>
    <dbReference type="NCBI Taxonomy" id="4076"/>
    <lineage>
        <taxon>Eukaryota</taxon>
        <taxon>Viridiplantae</taxon>
        <taxon>Streptophyta</taxon>
        <taxon>Embryophyta</taxon>
        <taxon>Tracheophyta</taxon>
        <taxon>Spermatophyta</taxon>
        <taxon>Magnoliopsida</taxon>
        <taxon>eudicotyledons</taxon>
        <taxon>Gunneridae</taxon>
        <taxon>Pentapetalae</taxon>
        <taxon>asterids</taxon>
        <taxon>lamiids</taxon>
        <taxon>Solanales</taxon>
        <taxon>Solanaceae</taxon>
        <taxon>Solanoideae</taxon>
        <taxon>Datureae</taxon>
        <taxon>Datura</taxon>
    </lineage>
</organism>
<proteinExistence type="predicted"/>
<evidence type="ECO:0000313" key="1">
    <source>
        <dbReference type="EMBL" id="MCD7453272.1"/>
    </source>
</evidence>
<keyword evidence="2" id="KW-1185">Reference proteome</keyword>
<comment type="caution">
    <text evidence="1">The sequence shown here is derived from an EMBL/GenBank/DDBJ whole genome shotgun (WGS) entry which is preliminary data.</text>
</comment>
<protein>
    <submittedName>
        <fullName evidence="1">Uncharacterized protein</fullName>
    </submittedName>
</protein>
<sequence>MYSCFNTRQVNINGPIMTFVVKRQVESEGTEKEIRQFEVLYETTQVESTLNAEFWDLMVSLLFFLNVAEIRSKLMLMDTIAVFQDRGEFERSMNALFIVIIPSIIKGALKP</sequence>
<accession>A0ABS8S2V6</accession>
<dbReference type="Proteomes" id="UP000823775">
    <property type="component" value="Unassembled WGS sequence"/>
</dbReference>
<name>A0ABS8S2V6_DATST</name>
<gene>
    <name evidence="1" type="ORF">HAX54_020351</name>
</gene>
<reference evidence="1 2" key="1">
    <citation type="journal article" date="2021" name="BMC Genomics">
        <title>Datura genome reveals duplications of psychoactive alkaloid biosynthetic genes and high mutation rate following tissue culture.</title>
        <authorList>
            <person name="Rajewski A."/>
            <person name="Carter-House D."/>
            <person name="Stajich J."/>
            <person name="Litt A."/>
        </authorList>
    </citation>
    <scope>NUCLEOTIDE SEQUENCE [LARGE SCALE GENOMIC DNA]</scope>
    <source>
        <strain evidence="1">AR-01</strain>
    </source>
</reference>
<dbReference type="EMBL" id="JACEIK010000246">
    <property type="protein sequence ID" value="MCD7453272.1"/>
    <property type="molecule type" value="Genomic_DNA"/>
</dbReference>
<evidence type="ECO:0000313" key="2">
    <source>
        <dbReference type="Proteomes" id="UP000823775"/>
    </source>
</evidence>